<dbReference type="PROSITE" id="PS50405">
    <property type="entry name" value="GST_CTER"/>
    <property type="match status" value="1"/>
</dbReference>
<dbReference type="InterPro" id="IPR010987">
    <property type="entry name" value="Glutathione-S-Trfase_C-like"/>
</dbReference>
<evidence type="ECO:0000313" key="5">
    <source>
        <dbReference type="Proteomes" id="UP000717696"/>
    </source>
</evidence>
<evidence type="ECO:0000259" key="3">
    <source>
        <dbReference type="PROSITE" id="PS50405"/>
    </source>
</evidence>
<dbReference type="PANTHER" id="PTHR42673:SF4">
    <property type="entry name" value="MALEYLACETOACETATE ISOMERASE"/>
    <property type="match status" value="1"/>
</dbReference>
<dbReference type="Proteomes" id="UP000717696">
    <property type="component" value="Unassembled WGS sequence"/>
</dbReference>
<feature type="domain" description="GST N-terminal" evidence="2">
    <location>
        <begin position="2"/>
        <end position="87"/>
    </location>
</feature>
<dbReference type="Pfam" id="PF13409">
    <property type="entry name" value="GST_N_2"/>
    <property type="match status" value="1"/>
</dbReference>
<keyword evidence="5" id="KW-1185">Reference proteome</keyword>
<gene>
    <name evidence="4" type="ORF">B0J13DRAFT_559988</name>
</gene>
<dbReference type="PANTHER" id="PTHR42673">
    <property type="entry name" value="MALEYLACETOACETATE ISOMERASE"/>
    <property type="match status" value="1"/>
</dbReference>
<dbReference type="InterPro" id="IPR004046">
    <property type="entry name" value="GST_C"/>
</dbReference>
<dbReference type="InterPro" id="IPR040079">
    <property type="entry name" value="Glutathione_S-Trfase"/>
</dbReference>
<evidence type="ECO:0000313" key="4">
    <source>
        <dbReference type="EMBL" id="KAH7136739.1"/>
    </source>
</evidence>
<protein>
    <submittedName>
        <fullName evidence="4">Thioredoxin-like protein</fullName>
    </submittedName>
</protein>
<comment type="caution">
    <text evidence="4">The sequence shown here is derived from an EMBL/GenBank/DDBJ whole genome shotgun (WGS) entry which is preliminary data.</text>
</comment>
<dbReference type="GO" id="GO:0006749">
    <property type="term" value="P:glutathione metabolic process"/>
    <property type="evidence" value="ECO:0007669"/>
    <property type="project" value="TreeGrafter"/>
</dbReference>
<organism evidence="4 5">
    <name type="scientific">Dactylonectria estremocensis</name>
    <dbReference type="NCBI Taxonomy" id="1079267"/>
    <lineage>
        <taxon>Eukaryota</taxon>
        <taxon>Fungi</taxon>
        <taxon>Dikarya</taxon>
        <taxon>Ascomycota</taxon>
        <taxon>Pezizomycotina</taxon>
        <taxon>Sordariomycetes</taxon>
        <taxon>Hypocreomycetidae</taxon>
        <taxon>Hypocreales</taxon>
        <taxon>Nectriaceae</taxon>
        <taxon>Dactylonectria</taxon>
    </lineage>
</organism>
<dbReference type="Pfam" id="PF14497">
    <property type="entry name" value="GST_C_3"/>
    <property type="match status" value="1"/>
</dbReference>
<dbReference type="NCBIfam" id="TIGR01262">
    <property type="entry name" value="maiA"/>
    <property type="match status" value="1"/>
</dbReference>
<dbReference type="CDD" id="cd03042">
    <property type="entry name" value="GST_N_Zeta"/>
    <property type="match status" value="1"/>
</dbReference>
<dbReference type="SUPFAM" id="SSF47616">
    <property type="entry name" value="GST C-terminal domain-like"/>
    <property type="match status" value="1"/>
</dbReference>
<dbReference type="GO" id="GO:0005739">
    <property type="term" value="C:mitochondrion"/>
    <property type="evidence" value="ECO:0007669"/>
    <property type="project" value="TreeGrafter"/>
</dbReference>
<dbReference type="InterPro" id="IPR036249">
    <property type="entry name" value="Thioredoxin-like_sf"/>
</dbReference>
<dbReference type="FunFam" id="1.20.1050.10:FF:000010">
    <property type="entry name" value="Maleylacetoacetate isomerase isoform 1"/>
    <property type="match status" value="1"/>
</dbReference>
<dbReference type="AlphaFoldDB" id="A0A9P9EGL0"/>
<dbReference type="InterPro" id="IPR004045">
    <property type="entry name" value="Glutathione_S-Trfase_N"/>
</dbReference>
<reference evidence="4" key="1">
    <citation type="journal article" date="2021" name="Nat. Commun.">
        <title>Genetic determinants of endophytism in the Arabidopsis root mycobiome.</title>
        <authorList>
            <person name="Mesny F."/>
            <person name="Miyauchi S."/>
            <person name="Thiergart T."/>
            <person name="Pickel B."/>
            <person name="Atanasova L."/>
            <person name="Karlsson M."/>
            <person name="Huettel B."/>
            <person name="Barry K.W."/>
            <person name="Haridas S."/>
            <person name="Chen C."/>
            <person name="Bauer D."/>
            <person name="Andreopoulos W."/>
            <person name="Pangilinan J."/>
            <person name="LaButti K."/>
            <person name="Riley R."/>
            <person name="Lipzen A."/>
            <person name="Clum A."/>
            <person name="Drula E."/>
            <person name="Henrissat B."/>
            <person name="Kohler A."/>
            <person name="Grigoriev I.V."/>
            <person name="Martin F.M."/>
            <person name="Hacquard S."/>
        </authorList>
    </citation>
    <scope>NUCLEOTIDE SEQUENCE</scope>
    <source>
        <strain evidence="4">MPI-CAGE-AT-0021</strain>
    </source>
</reference>
<dbReference type="GO" id="GO:0006559">
    <property type="term" value="P:L-phenylalanine catabolic process"/>
    <property type="evidence" value="ECO:0007669"/>
    <property type="project" value="TreeGrafter"/>
</dbReference>
<dbReference type="Gene3D" id="1.20.1050.10">
    <property type="match status" value="1"/>
</dbReference>
<dbReference type="OrthoDB" id="202840at2759"/>
<feature type="domain" description="GST C-terminal" evidence="3">
    <location>
        <begin position="94"/>
        <end position="216"/>
    </location>
</feature>
<dbReference type="InterPro" id="IPR036282">
    <property type="entry name" value="Glutathione-S-Trfase_C_sf"/>
</dbReference>
<dbReference type="InterPro" id="IPR005955">
    <property type="entry name" value="GST_Zeta"/>
</dbReference>
<name>A0A9P9EGL0_9HYPO</name>
<dbReference type="GO" id="GO:0016034">
    <property type="term" value="F:maleylacetoacetate isomerase activity"/>
    <property type="evidence" value="ECO:0007669"/>
    <property type="project" value="TreeGrafter"/>
</dbReference>
<comment type="similarity">
    <text evidence="1">Belongs to the GST superfamily. Zeta family.</text>
</comment>
<dbReference type="SUPFAM" id="SSF52833">
    <property type="entry name" value="Thioredoxin-like"/>
    <property type="match status" value="1"/>
</dbReference>
<dbReference type="SFLD" id="SFLDS00019">
    <property type="entry name" value="Glutathione_Transferase_(cytos"/>
    <property type="match status" value="1"/>
</dbReference>
<evidence type="ECO:0000256" key="1">
    <source>
        <dbReference type="ARBA" id="ARBA00010007"/>
    </source>
</evidence>
<dbReference type="InterPro" id="IPR034333">
    <property type="entry name" value="GST_Zeta_N"/>
</dbReference>
<proteinExistence type="inferred from homology"/>
<accession>A0A9P9EGL0</accession>
<sequence length="221" mass="24507">MSDYTLYSYFRSSCSARLRIALNLKAIPYETVPVNLLKNEHLSDEHKAFNPSASVPVLVVSKGTNPFKIGQSVAALEYLDERHPETPLLPPLSNLEARSLVRTLVEIVATDTQPVTNLRITRRVKALGGNPEEWNCQLMTDGMRAYESVAAKSAGKYSVGDDISMADCCLMPAVWNAERYGVDLSQFPVVGRIVENLKQHPAVVQAAYFNQPDTPEELRAK</sequence>
<dbReference type="Gene3D" id="3.40.30.10">
    <property type="entry name" value="Glutaredoxin"/>
    <property type="match status" value="1"/>
</dbReference>
<dbReference type="SFLD" id="SFLDG00358">
    <property type="entry name" value="Main_(cytGST)"/>
    <property type="match status" value="1"/>
</dbReference>
<dbReference type="EMBL" id="JAGMUU010000016">
    <property type="protein sequence ID" value="KAH7136739.1"/>
    <property type="molecule type" value="Genomic_DNA"/>
</dbReference>
<dbReference type="GO" id="GO:0004364">
    <property type="term" value="F:glutathione transferase activity"/>
    <property type="evidence" value="ECO:0007669"/>
    <property type="project" value="TreeGrafter"/>
</dbReference>
<dbReference type="PROSITE" id="PS50404">
    <property type="entry name" value="GST_NTER"/>
    <property type="match status" value="1"/>
</dbReference>
<evidence type="ECO:0000259" key="2">
    <source>
        <dbReference type="PROSITE" id="PS50404"/>
    </source>
</evidence>